<gene>
    <name evidence="2" type="ORF">F6J89_19965</name>
</gene>
<name>A0A6B3NKQ9_9CYAN</name>
<evidence type="ECO:0000313" key="2">
    <source>
        <dbReference type="EMBL" id="NER29828.1"/>
    </source>
</evidence>
<keyword evidence="1" id="KW-1133">Transmembrane helix</keyword>
<proteinExistence type="predicted"/>
<reference evidence="2" key="1">
    <citation type="submission" date="2019-11" db="EMBL/GenBank/DDBJ databases">
        <title>Genomic insights into an expanded diversity of filamentous marine cyanobacteria reveals the extraordinary biosynthetic potential of Moorea and Okeania.</title>
        <authorList>
            <person name="Ferreira Leao T."/>
            <person name="Wang M."/>
            <person name="Moss N."/>
            <person name="Da Silva R."/>
            <person name="Sanders J."/>
            <person name="Nurk S."/>
            <person name="Gurevich A."/>
            <person name="Humphrey G."/>
            <person name="Reher R."/>
            <person name="Zhu Q."/>
            <person name="Belda-Ferre P."/>
            <person name="Glukhov E."/>
            <person name="Rex R."/>
            <person name="Dorrestein P.C."/>
            <person name="Knight R."/>
            <person name="Pevzner P."/>
            <person name="Gerwick W.H."/>
            <person name="Gerwick L."/>
        </authorList>
    </citation>
    <scope>NUCLEOTIDE SEQUENCE</scope>
    <source>
        <strain evidence="2">SIO1C4</strain>
    </source>
</reference>
<keyword evidence="1" id="KW-0812">Transmembrane</keyword>
<protein>
    <submittedName>
        <fullName evidence="2">Uncharacterized protein</fullName>
    </submittedName>
</protein>
<feature type="transmembrane region" description="Helical" evidence="1">
    <location>
        <begin position="60"/>
        <end position="84"/>
    </location>
</feature>
<evidence type="ECO:0000256" key="1">
    <source>
        <dbReference type="SAM" id="Phobius"/>
    </source>
</evidence>
<feature type="transmembrane region" description="Helical" evidence="1">
    <location>
        <begin position="33"/>
        <end position="54"/>
    </location>
</feature>
<dbReference type="EMBL" id="JAAHFQ010000438">
    <property type="protein sequence ID" value="NER29828.1"/>
    <property type="molecule type" value="Genomic_DNA"/>
</dbReference>
<organism evidence="2">
    <name type="scientific">Symploca sp. SIO1C4</name>
    <dbReference type="NCBI Taxonomy" id="2607765"/>
    <lineage>
        <taxon>Bacteria</taxon>
        <taxon>Bacillati</taxon>
        <taxon>Cyanobacteriota</taxon>
        <taxon>Cyanophyceae</taxon>
        <taxon>Coleofasciculales</taxon>
        <taxon>Coleofasciculaceae</taxon>
        <taxon>Symploca</taxon>
    </lineage>
</organism>
<keyword evidence="1" id="KW-0472">Membrane</keyword>
<accession>A0A6B3NKQ9</accession>
<sequence length="89" mass="9690">MFELGRLHGHQQRLALAQLEAERRRSQEIQGSAIWSIPLTGLSTIGGTTTGALIKTSPGYVITGAFVGFSFGALISTLFIVLAVRYRRQ</sequence>
<dbReference type="AlphaFoldDB" id="A0A6B3NKQ9"/>
<comment type="caution">
    <text evidence="2">The sequence shown here is derived from an EMBL/GenBank/DDBJ whole genome shotgun (WGS) entry which is preliminary data.</text>
</comment>